<evidence type="ECO:0000256" key="1">
    <source>
        <dbReference type="ARBA" id="ARBA00004651"/>
    </source>
</evidence>
<reference evidence="8 9" key="1">
    <citation type="submission" date="2021-03" db="EMBL/GenBank/DDBJ databases">
        <title>Genomic Encyclopedia of Type Strains, Phase IV (KMG-IV): sequencing the most valuable type-strain genomes for metagenomic binning, comparative biology and taxonomic classification.</title>
        <authorList>
            <person name="Goeker M."/>
        </authorList>
    </citation>
    <scope>NUCLEOTIDE SEQUENCE [LARGE SCALE GENOMIC DNA]</scope>
    <source>
        <strain evidence="8 9">DSM 24738</strain>
    </source>
</reference>
<keyword evidence="3 6" id="KW-0812">Transmembrane</keyword>
<dbReference type="EMBL" id="JAGGKT010000001">
    <property type="protein sequence ID" value="MBP1930121.1"/>
    <property type="molecule type" value="Genomic_DNA"/>
</dbReference>
<keyword evidence="2" id="KW-1003">Cell membrane</keyword>
<name>A0ABS4GIP0_9BACL</name>
<evidence type="ECO:0000256" key="4">
    <source>
        <dbReference type="ARBA" id="ARBA00022989"/>
    </source>
</evidence>
<comment type="subcellular location">
    <subcellularLocation>
        <location evidence="1">Cell membrane</location>
        <topology evidence="1">Multi-pass membrane protein</topology>
    </subcellularLocation>
</comment>
<keyword evidence="4 6" id="KW-1133">Transmembrane helix</keyword>
<feature type="transmembrane region" description="Helical" evidence="6">
    <location>
        <begin position="161"/>
        <end position="180"/>
    </location>
</feature>
<evidence type="ECO:0000313" key="9">
    <source>
        <dbReference type="Proteomes" id="UP001519343"/>
    </source>
</evidence>
<accession>A0ABS4GIP0</accession>
<evidence type="ECO:0000256" key="3">
    <source>
        <dbReference type="ARBA" id="ARBA00022692"/>
    </source>
</evidence>
<dbReference type="Pfam" id="PF07694">
    <property type="entry name" value="5TM-5TMR_LYT"/>
    <property type="match status" value="1"/>
</dbReference>
<proteinExistence type="predicted"/>
<feature type="domain" description="Signal transduction histidine kinase 5TM receptor LytS transmembrane region" evidence="7">
    <location>
        <begin position="26"/>
        <end position="180"/>
    </location>
</feature>
<evidence type="ECO:0000256" key="2">
    <source>
        <dbReference type="ARBA" id="ARBA00022475"/>
    </source>
</evidence>
<evidence type="ECO:0000256" key="6">
    <source>
        <dbReference type="SAM" id="Phobius"/>
    </source>
</evidence>
<protein>
    <recommendedName>
        <fullName evidence="7">Signal transduction histidine kinase 5TM receptor LytS transmembrane region domain-containing protein</fullName>
    </recommendedName>
</protein>
<evidence type="ECO:0000313" key="8">
    <source>
        <dbReference type="EMBL" id="MBP1930121.1"/>
    </source>
</evidence>
<feature type="transmembrane region" description="Helical" evidence="6">
    <location>
        <begin position="102"/>
        <end position="120"/>
    </location>
</feature>
<keyword evidence="5 6" id="KW-0472">Membrane</keyword>
<gene>
    <name evidence="8" type="ORF">J2Z37_000108</name>
</gene>
<feature type="transmembrane region" description="Helical" evidence="6">
    <location>
        <begin position="38"/>
        <end position="59"/>
    </location>
</feature>
<keyword evidence="9" id="KW-1185">Reference proteome</keyword>
<sequence length="193" mass="22533">MEHVKELLINVLFLIFPLFIYKVFWVDQGKLESQWNKMVVTFIAMIAAFLCMSYPVEFFPGFFFDLRQISLILAALYGGHWVSAWLYIGVFTYRFLLGGDGVYISFITVTLIFLILPFLSPWYTKLTIAQKLFTAVSFSVIFSSLTASLSEMFTATYINEMIFQFVFVQALGILLITYFIEFMRKRVKVREKN</sequence>
<evidence type="ECO:0000256" key="5">
    <source>
        <dbReference type="ARBA" id="ARBA00023136"/>
    </source>
</evidence>
<comment type="caution">
    <text evidence="8">The sequence shown here is derived from an EMBL/GenBank/DDBJ whole genome shotgun (WGS) entry which is preliminary data.</text>
</comment>
<dbReference type="Proteomes" id="UP001519343">
    <property type="component" value="Unassembled WGS sequence"/>
</dbReference>
<evidence type="ECO:0000259" key="7">
    <source>
        <dbReference type="Pfam" id="PF07694"/>
    </source>
</evidence>
<dbReference type="InterPro" id="IPR011620">
    <property type="entry name" value="Sig_transdc_His_kinase_LytS_TM"/>
</dbReference>
<feature type="transmembrane region" description="Helical" evidence="6">
    <location>
        <begin position="132"/>
        <end position="149"/>
    </location>
</feature>
<feature type="transmembrane region" description="Helical" evidence="6">
    <location>
        <begin position="7"/>
        <end position="26"/>
    </location>
</feature>
<feature type="transmembrane region" description="Helical" evidence="6">
    <location>
        <begin position="71"/>
        <end position="96"/>
    </location>
</feature>
<organism evidence="8 9">
    <name type="scientific">Ammoniphilus resinae</name>
    <dbReference type="NCBI Taxonomy" id="861532"/>
    <lineage>
        <taxon>Bacteria</taxon>
        <taxon>Bacillati</taxon>
        <taxon>Bacillota</taxon>
        <taxon>Bacilli</taxon>
        <taxon>Bacillales</taxon>
        <taxon>Paenibacillaceae</taxon>
        <taxon>Aneurinibacillus group</taxon>
        <taxon>Ammoniphilus</taxon>
    </lineage>
</organism>